<protein>
    <recommendedName>
        <fullName evidence="2">HTH cro/C1-type domain-containing protein</fullName>
    </recommendedName>
</protein>
<accession>A0A1J5Q0Y8</accession>
<sequence length="136" mass="14822">MTKPPHADTRLALYIQKRLLELRAKKSPIEIANEAGFNNPNILSMLKNGASKLPLDRVAALAKALECDPPFLFKLAVEQLRGDTAAHANEEIFGVVVSVMRLPGSRNCGMRLATVIPTSRAKGVLQSAEYLANDIE</sequence>
<dbReference type="SUPFAM" id="SSF47413">
    <property type="entry name" value="lambda repressor-like DNA-binding domains"/>
    <property type="match status" value="1"/>
</dbReference>
<reference evidence="1" key="1">
    <citation type="submission" date="2016-10" db="EMBL/GenBank/DDBJ databases">
        <title>Sequence of Gallionella enrichment culture.</title>
        <authorList>
            <person name="Poehlein A."/>
            <person name="Muehling M."/>
            <person name="Daniel R."/>
        </authorList>
    </citation>
    <scope>NUCLEOTIDE SEQUENCE</scope>
</reference>
<organism evidence="1">
    <name type="scientific">mine drainage metagenome</name>
    <dbReference type="NCBI Taxonomy" id="410659"/>
    <lineage>
        <taxon>unclassified sequences</taxon>
        <taxon>metagenomes</taxon>
        <taxon>ecological metagenomes</taxon>
    </lineage>
</organism>
<dbReference type="EMBL" id="MLJW01001644">
    <property type="protein sequence ID" value="OIQ77318.1"/>
    <property type="molecule type" value="Genomic_DNA"/>
</dbReference>
<name>A0A1J5Q0Y8_9ZZZZ</name>
<dbReference type="GO" id="GO:0003677">
    <property type="term" value="F:DNA binding"/>
    <property type="evidence" value="ECO:0007669"/>
    <property type="project" value="InterPro"/>
</dbReference>
<dbReference type="AlphaFoldDB" id="A0A1J5Q0Y8"/>
<evidence type="ECO:0000313" key="1">
    <source>
        <dbReference type="EMBL" id="OIQ77318.1"/>
    </source>
</evidence>
<dbReference type="InterPro" id="IPR010982">
    <property type="entry name" value="Lambda_DNA-bd_dom_sf"/>
</dbReference>
<gene>
    <name evidence="1" type="ORF">GALL_409920</name>
</gene>
<evidence type="ECO:0008006" key="2">
    <source>
        <dbReference type="Google" id="ProtNLM"/>
    </source>
</evidence>
<comment type="caution">
    <text evidence="1">The sequence shown here is derived from an EMBL/GenBank/DDBJ whole genome shotgun (WGS) entry which is preliminary data.</text>
</comment>
<proteinExistence type="predicted"/>